<evidence type="ECO:0000256" key="1">
    <source>
        <dbReference type="SAM" id="MobiDB-lite"/>
    </source>
</evidence>
<dbReference type="RefSeq" id="WP_398707022.1">
    <property type="nucleotide sequence ID" value="NZ_JBIRUI010000001.1"/>
</dbReference>
<evidence type="ECO:0000313" key="3">
    <source>
        <dbReference type="Proteomes" id="UP001611339"/>
    </source>
</evidence>
<dbReference type="EMBL" id="JBIRUI010000001">
    <property type="protein sequence ID" value="MFI1712641.1"/>
    <property type="molecule type" value="Genomic_DNA"/>
</dbReference>
<reference evidence="2 3" key="1">
    <citation type="submission" date="2024-10" db="EMBL/GenBank/DDBJ databases">
        <title>The Natural Products Discovery Center: Release of the First 8490 Sequenced Strains for Exploring Actinobacteria Biosynthetic Diversity.</title>
        <authorList>
            <person name="Kalkreuter E."/>
            <person name="Kautsar S.A."/>
            <person name="Yang D."/>
            <person name="Bader C.D."/>
            <person name="Teijaro C.N."/>
            <person name="Fluegel L."/>
            <person name="Davis C.M."/>
            <person name="Simpson J.R."/>
            <person name="Lauterbach L."/>
            <person name="Steele A.D."/>
            <person name="Gui C."/>
            <person name="Meng S."/>
            <person name="Li G."/>
            <person name="Viehrig K."/>
            <person name="Ye F."/>
            <person name="Su P."/>
            <person name="Kiefer A.F."/>
            <person name="Nichols A."/>
            <person name="Cepeda A.J."/>
            <person name="Yan W."/>
            <person name="Fan B."/>
            <person name="Jiang Y."/>
            <person name="Adhikari A."/>
            <person name="Zheng C.-J."/>
            <person name="Schuster L."/>
            <person name="Cowan T.M."/>
            <person name="Smanski M.J."/>
            <person name="Chevrette M.G."/>
            <person name="De Carvalho L.P.S."/>
            <person name="Shen B."/>
        </authorList>
    </citation>
    <scope>NUCLEOTIDE SEQUENCE [LARGE SCALE GENOMIC DNA]</scope>
    <source>
        <strain evidence="2 3">NPDC020602</strain>
    </source>
</reference>
<proteinExistence type="predicted"/>
<accession>A0ABW7TZ28</accession>
<feature type="region of interest" description="Disordered" evidence="1">
    <location>
        <begin position="1"/>
        <end position="67"/>
    </location>
</feature>
<gene>
    <name evidence="2" type="ORF">ACH407_03545</name>
</gene>
<keyword evidence="3" id="KW-1185">Reference proteome</keyword>
<name>A0ABW7TZ28_9ACTN</name>
<protein>
    <submittedName>
        <fullName evidence="2">Uncharacterized protein</fullName>
    </submittedName>
</protein>
<organism evidence="2 3">
    <name type="scientific">Streptomyces litmocidini</name>
    <dbReference type="NCBI Taxonomy" id="67318"/>
    <lineage>
        <taxon>Bacteria</taxon>
        <taxon>Bacillati</taxon>
        <taxon>Actinomycetota</taxon>
        <taxon>Actinomycetes</taxon>
        <taxon>Kitasatosporales</taxon>
        <taxon>Streptomycetaceae</taxon>
        <taxon>Streptomyces</taxon>
    </lineage>
</organism>
<evidence type="ECO:0000313" key="2">
    <source>
        <dbReference type="EMBL" id="MFI1712641.1"/>
    </source>
</evidence>
<sequence length="77" mass="8101">MAVFDEVEDTVRPGQLQRSSDLAAQRADEKQTTGPAAGCDEFLEEGGVAEGDPRQVQGDPSGPCRAHDAECAVRTGL</sequence>
<comment type="caution">
    <text evidence="2">The sequence shown here is derived from an EMBL/GenBank/DDBJ whole genome shotgun (WGS) entry which is preliminary data.</text>
</comment>
<dbReference type="Proteomes" id="UP001611339">
    <property type="component" value="Unassembled WGS sequence"/>
</dbReference>